<keyword evidence="3" id="KW-1185">Reference proteome</keyword>
<evidence type="ECO:0000256" key="1">
    <source>
        <dbReference type="SAM" id="MobiDB-lite"/>
    </source>
</evidence>
<feature type="compositionally biased region" description="Basic and acidic residues" evidence="1">
    <location>
        <begin position="77"/>
        <end position="87"/>
    </location>
</feature>
<organism evidence="2 3">
    <name type="scientific">Saponaria officinalis</name>
    <name type="common">Common soapwort</name>
    <name type="synonym">Lychnis saponaria</name>
    <dbReference type="NCBI Taxonomy" id="3572"/>
    <lineage>
        <taxon>Eukaryota</taxon>
        <taxon>Viridiplantae</taxon>
        <taxon>Streptophyta</taxon>
        <taxon>Embryophyta</taxon>
        <taxon>Tracheophyta</taxon>
        <taxon>Spermatophyta</taxon>
        <taxon>Magnoliopsida</taxon>
        <taxon>eudicotyledons</taxon>
        <taxon>Gunneridae</taxon>
        <taxon>Pentapetalae</taxon>
        <taxon>Caryophyllales</taxon>
        <taxon>Caryophyllaceae</taxon>
        <taxon>Caryophylleae</taxon>
        <taxon>Saponaria</taxon>
    </lineage>
</organism>
<reference evidence="2" key="1">
    <citation type="submission" date="2024-03" db="EMBL/GenBank/DDBJ databases">
        <title>WGS assembly of Saponaria officinalis var. Norfolk2.</title>
        <authorList>
            <person name="Jenkins J."/>
            <person name="Shu S."/>
            <person name="Grimwood J."/>
            <person name="Barry K."/>
            <person name="Goodstein D."/>
            <person name="Schmutz J."/>
            <person name="Leebens-Mack J."/>
            <person name="Osbourn A."/>
        </authorList>
    </citation>
    <scope>NUCLEOTIDE SEQUENCE [LARGE SCALE GENOMIC DNA]</scope>
    <source>
        <strain evidence="2">JIC</strain>
    </source>
</reference>
<evidence type="ECO:0000313" key="2">
    <source>
        <dbReference type="EMBL" id="KAK9668650.1"/>
    </source>
</evidence>
<feature type="compositionally biased region" description="Low complexity" evidence="1">
    <location>
        <begin position="192"/>
        <end position="205"/>
    </location>
</feature>
<gene>
    <name evidence="2" type="ORF">RND81_13G075200</name>
</gene>
<proteinExistence type="predicted"/>
<name>A0AAW1GX34_SAPOF</name>
<dbReference type="EMBL" id="JBDFQZ010000013">
    <property type="protein sequence ID" value="KAK9668650.1"/>
    <property type="molecule type" value="Genomic_DNA"/>
</dbReference>
<accession>A0AAW1GX34</accession>
<comment type="caution">
    <text evidence="2">The sequence shown here is derived from an EMBL/GenBank/DDBJ whole genome shotgun (WGS) entry which is preliminary data.</text>
</comment>
<feature type="compositionally biased region" description="Polar residues" evidence="1">
    <location>
        <begin position="88"/>
        <end position="121"/>
    </location>
</feature>
<feature type="region of interest" description="Disordered" evidence="1">
    <location>
        <begin position="66"/>
        <end position="232"/>
    </location>
</feature>
<dbReference type="AlphaFoldDB" id="A0AAW1GX34"/>
<evidence type="ECO:0000313" key="3">
    <source>
        <dbReference type="Proteomes" id="UP001443914"/>
    </source>
</evidence>
<feature type="compositionally biased region" description="Basic and acidic residues" evidence="1">
    <location>
        <begin position="207"/>
        <end position="220"/>
    </location>
</feature>
<sequence>MASVWYRKFGKSWTNGRTLVRSNDEMSEVIRSRDKHNGIDMYVTSTNLFPSSWDQSKDACVTSNNSTITAIPTQKNTPEKKTPKKESNVSTPLRRSPRLQPTQPLIDPQTTSNNPSATDFYSQKLKPKKLHWRRQNDAAVTDLQATNGAAQPDGEENEKGKAETTVPCAITGQEKGKEVATNNSIGKRGKGKAAVTAKGKGKQVVSTKEKSRKAGSDKGKGKQVAIGRGQGV</sequence>
<dbReference type="Proteomes" id="UP001443914">
    <property type="component" value="Unassembled WGS sequence"/>
</dbReference>
<protein>
    <submittedName>
        <fullName evidence="2">Uncharacterized protein</fullName>
    </submittedName>
</protein>